<sequence length="274" mass="30827">MSPHDASSEASTAQDSAVEPWAEAILRFIDYGIEVDALIEMHLSGLGHAKKFPQLLEITNPTPDALTIARRRADIALKIEVSGSHLMYAHCLLGLWSALEAMVEDLAGAWMKAVPEVLERAAFSKVRIPLAEFTRLSEDDRIRLLISEAQRDLRTELASGVTRFERLLEAVGLDGAVDADVRKTIFEMWQSRNILAHRAGICDRKFTDSCPWLDYQPGDKLRIDAERFERYNQALMSYSLALFNRCRKHFNLSLIEAAAPVPSVPNQAERNSHR</sequence>
<evidence type="ECO:0000313" key="2">
    <source>
        <dbReference type="Proteomes" id="UP000198215"/>
    </source>
</evidence>
<gene>
    <name evidence="1" type="ORF">GA0070614_3651</name>
</gene>
<evidence type="ECO:0008006" key="3">
    <source>
        <dbReference type="Google" id="ProtNLM"/>
    </source>
</evidence>
<protein>
    <recommendedName>
        <fullName evidence="3">RiboL-PSP-HEPN domain-containing protein</fullName>
    </recommendedName>
</protein>
<proteinExistence type="predicted"/>
<accession>A0A1C5IYT8</accession>
<dbReference type="RefSeq" id="WP_157745030.1">
    <property type="nucleotide sequence ID" value="NZ_LT607753.1"/>
</dbReference>
<keyword evidence="2" id="KW-1185">Reference proteome</keyword>
<organism evidence="1 2">
    <name type="scientific">Micromonospora coxensis</name>
    <dbReference type="NCBI Taxonomy" id="356852"/>
    <lineage>
        <taxon>Bacteria</taxon>
        <taxon>Bacillati</taxon>
        <taxon>Actinomycetota</taxon>
        <taxon>Actinomycetes</taxon>
        <taxon>Micromonosporales</taxon>
        <taxon>Micromonosporaceae</taxon>
        <taxon>Micromonospora</taxon>
    </lineage>
</organism>
<dbReference type="Proteomes" id="UP000198215">
    <property type="component" value="Chromosome I"/>
</dbReference>
<dbReference type="OrthoDB" id="4753835at2"/>
<dbReference type="AlphaFoldDB" id="A0A1C5IYT8"/>
<evidence type="ECO:0000313" key="1">
    <source>
        <dbReference type="EMBL" id="SCG63474.1"/>
    </source>
</evidence>
<dbReference type="EMBL" id="LT607753">
    <property type="protein sequence ID" value="SCG63474.1"/>
    <property type="molecule type" value="Genomic_DNA"/>
</dbReference>
<reference evidence="2" key="1">
    <citation type="submission" date="2016-06" db="EMBL/GenBank/DDBJ databases">
        <authorList>
            <person name="Varghese N."/>
            <person name="Submissions Spin"/>
        </authorList>
    </citation>
    <scope>NUCLEOTIDE SEQUENCE [LARGE SCALE GENOMIC DNA]</scope>
    <source>
        <strain evidence="2">DSM 45161</strain>
    </source>
</reference>
<name>A0A1C5IYT8_9ACTN</name>